<accession>A0A438CLA8</accession>
<evidence type="ECO:0000313" key="1">
    <source>
        <dbReference type="EMBL" id="RVW23985.1"/>
    </source>
</evidence>
<name>A0A438CLA8_VITVI</name>
<gene>
    <name evidence="1" type="ORF">CK203_092063</name>
</gene>
<reference evidence="1 2" key="1">
    <citation type="journal article" date="2018" name="PLoS Genet.">
        <title>Population sequencing reveals clonal diversity and ancestral inbreeding in the grapevine cultivar Chardonnay.</title>
        <authorList>
            <person name="Roach M.J."/>
            <person name="Johnson D.L."/>
            <person name="Bohlmann J."/>
            <person name="van Vuuren H.J."/>
            <person name="Jones S.J."/>
            <person name="Pretorius I.S."/>
            <person name="Schmidt S.A."/>
            <person name="Borneman A.R."/>
        </authorList>
    </citation>
    <scope>NUCLEOTIDE SEQUENCE [LARGE SCALE GENOMIC DNA]</scope>
    <source>
        <strain evidence="2">cv. Chardonnay</strain>
        <tissue evidence="1">Leaf</tissue>
    </source>
</reference>
<protein>
    <submittedName>
        <fullName evidence="1">Uncharacterized protein</fullName>
    </submittedName>
</protein>
<dbReference type="EMBL" id="QGNW01002182">
    <property type="protein sequence ID" value="RVW23985.1"/>
    <property type="molecule type" value="Genomic_DNA"/>
</dbReference>
<dbReference type="AlphaFoldDB" id="A0A438CLA8"/>
<organism evidence="1 2">
    <name type="scientific">Vitis vinifera</name>
    <name type="common">Grape</name>
    <dbReference type="NCBI Taxonomy" id="29760"/>
    <lineage>
        <taxon>Eukaryota</taxon>
        <taxon>Viridiplantae</taxon>
        <taxon>Streptophyta</taxon>
        <taxon>Embryophyta</taxon>
        <taxon>Tracheophyta</taxon>
        <taxon>Spermatophyta</taxon>
        <taxon>Magnoliopsida</taxon>
        <taxon>eudicotyledons</taxon>
        <taxon>Gunneridae</taxon>
        <taxon>Pentapetalae</taxon>
        <taxon>rosids</taxon>
        <taxon>Vitales</taxon>
        <taxon>Vitaceae</taxon>
        <taxon>Viteae</taxon>
        <taxon>Vitis</taxon>
    </lineage>
</organism>
<proteinExistence type="predicted"/>
<dbReference type="Proteomes" id="UP000288805">
    <property type="component" value="Unassembled WGS sequence"/>
</dbReference>
<sequence length="188" mass="20918">MEVLSCILKRAMEGSFLEDVLVNKSGGVERWPFPFAKSLMDDLNVKSLPPLSPTTRVVSLLNQVIVRKYEKEEGGWCSGSLREGYGVGLWKAIGKGGRILAKGLFLGREWKDSEILEGMVVAIRMRSLQALCGTLESQGGRALATFCALLGVQWEMPSLVKDVLLSWHGAFVGKRRKKMWKETPLCLF</sequence>
<evidence type="ECO:0000313" key="2">
    <source>
        <dbReference type="Proteomes" id="UP000288805"/>
    </source>
</evidence>
<comment type="caution">
    <text evidence="1">The sequence shown here is derived from an EMBL/GenBank/DDBJ whole genome shotgun (WGS) entry which is preliminary data.</text>
</comment>